<evidence type="ECO:0000313" key="1">
    <source>
        <dbReference type="EMBL" id="MDG4945903.1"/>
    </source>
</evidence>
<name>A0A9X4MXG2_9FLAO</name>
<evidence type="ECO:0000313" key="2">
    <source>
        <dbReference type="Proteomes" id="UP001152599"/>
    </source>
</evidence>
<organism evidence="1 2">
    <name type="scientific">Profundicola chukchiensis</name>
    <dbReference type="NCBI Taxonomy" id="2961959"/>
    <lineage>
        <taxon>Bacteria</taxon>
        <taxon>Pseudomonadati</taxon>
        <taxon>Bacteroidota</taxon>
        <taxon>Flavobacteriia</taxon>
        <taxon>Flavobacteriales</taxon>
        <taxon>Weeksellaceae</taxon>
        <taxon>Profundicola</taxon>
    </lineage>
</organism>
<reference evidence="1" key="1">
    <citation type="submission" date="2022-07" db="EMBL/GenBank/DDBJ databases">
        <title>Description and genome-wide analysis of Profundicola chukchiensis gen. nov., sp. nov., marine bacteria isolated from bottom sediments of the Chukchi Sea.</title>
        <authorList>
            <person name="Romanenko L."/>
            <person name="Otstavnykh N."/>
            <person name="Kurilenko V."/>
            <person name="Eremeev V."/>
            <person name="Velansky P."/>
            <person name="Mikhailov V."/>
            <person name="Isaeva M."/>
        </authorList>
    </citation>
    <scope>NUCLEOTIDE SEQUENCE</scope>
    <source>
        <strain evidence="1">KMM 9713</strain>
    </source>
</reference>
<gene>
    <name evidence="1" type="ORF">NMK71_05710</name>
</gene>
<dbReference type="Proteomes" id="UP001152599">
    <property type="component" value="Unassembled WGS sequence"/>
</dbReference>
<comment type="caution">
    <text evidence="1">The sequence shown here is derived from an EMBL/GenBank/DDBJ whole genome shotgun (WGS) entry which is preliminary data.</text>
</comment>
<dbReference type="AlphaFoldDB" id="A0A9X4MXG2"/>
<accession>A0A9X4MXG2</accession>
<proteinExistence type="predicted"/>
<keyword evidence="2" id="KW-1185">Reference proteome</keyword>
<dbReference type="EMBL" id="JANCMU010000002">
    <property type="protein sequence ID" value="MDG4945903.1"/>
    <property type="molecule type" value="Genomic_DNA"/>
</dbReference>
<protein>
    <submittedName>
        <fullName evidence="1">Uncharacterized protein</fullName>
    </submittedName>
</protein>
<dbReference type="RefSeq" id="WP_304420438.1">
    <property type="nucleotide sequence ID" value="NZ_JANCMU010000002.1"/>
</dbReference>
<sequence length="160" mass="18000">MKNLFLTAVISFSFLNVACERKAENIQENDTTSEKVLEGEQIPEQYHGSTGVDDENNNMVANENIELKKQEFRGSFSSPKTQSFTFNVLNEAKEYSFRLESSNSGVKYLVKQKDGKVVQEATSETTRMTLNPGEYEVVGLLDSEGSNQEASKTDFVIYIE</sequence>